<comment type="caution">
    <text evidence="1">The sequence shown here is derived from an EMBL/GenBank/DDBJ whole genome shotgun (WGS) entry which is preliminary data.</text>
</comment>
<reference evidence="1" key="2">
    <citation type="journal article" date="2022" name="New Phytol.">
        <title>Evolutionary transition to the ectomycorrhizal habit in the genomes of a hyperdiverse lineage of mushroom-forming fungi.</title>
        <authorList>
            <person name="Looney B."/>
            <person name="Miyauchi S."/>
            <person name="Morin E."/>
            <person name="Drula E."/>
            <person name="Courty P.E."/>
            <person name="Kohler A."/>
            <person name="Kuo A."/>
            <person name="LaButti K."/>
            <person name="Pangilinan J."/>
            <person name="Lipzen A."/>
            <person name="Riley R."/>
            <person name="Andreopoulos W."/>
            <person name="He G."/>
            <person name="Johnson J."/>
            <person name="Nolan M."/>
            <person name="Tritt A."/>
            <person name="Barry K.W."/>
            <person name="Grigoriev I.V."/>
            <person name="Nagy L.G."/>
            <person name="Hibbett D."/>
            <person name="Henrissat B."/>
            <person name="Matheny P.B."/>
            <person name="Labbe J."/>
            <person name="Martin F.M."/>
        </authorList>
    </citation>
    <scope>NUCLEOTIDE SEQUENCE</scope>
    <source>
        <strain evidence="1">EC-137</strain>
    </source>
</reference>
<dbReference type="EMBL" id="MU273473">
    <property type="protein sequence ID" value="KAI0036258.1"/>
    <property type="molecule type" value="Genomic_DNA"/>
</dbReference>
<gene>
    <name evidence="1" type="ORF">K488DRAFT_82211</name>
</gene>
<organism evidence="1 2">
    <name type="scientific">Vararia minispora EC-137</name>
    <dbReference type="NCBI Taxonomy" id="1314806"/>
    <lineage>
        <taxon>Eukaryota</taxon>
        <taxon>Fungi</taxon>
        <taxon>Dikarya</taxon>
        <taxon>Basidiomycota</taxon>
        <taxon>Agaricomycotina</taxon>
        <taxon>Agaricomycetes</taxon>
        <taxon>Russulales</taxon>
        <taxon>Lachnocladiaceae</taxon>
        <taxon>Vararia</taxon>
    </lineage>
</organism>
<evidence type="ECO:0000313" key="2">
    <source>
        <dbReference type="Proteomes" id="UP000814128"/>
    </source>
</evidence>
<protein>
    <submittedName>
        <fullName evidence="1">Uncharacterized protein</fullName>
    </submittedName>
</protein>
<proteinExistence type="predicted"/>
<accession>A0ACB8QX48</accession>
<reference evidence="1" key="1">
    <citation type="submission" date="2021-02" db="EMBL/GenBank/DDBJ databases">
        <authorList>
            <consortium name="DOE Joint Genome Institute"/>
            <person name="Ahrendt S."/>
            <person name="Looney B.P."/>
            <person name="Miyauchi S."/>
            <person name="Morin E."/>
            <person name="Drula E."/>
            <person name="Courty P.E."/>
            <person name="Chicoki N."/>
            <person name="Fauchery L."/>
            <person name="Kohler A."/>
            <person name="Kuo A."/>
            <person name="Labutti K."/>
            <person name="Pangilinan J."/>
            <person name="Lipzen A."/>
            <person name="Riley R."/>
            <person name="Andreopoulos W."/>
            <person name="He G."/>
            <person name="Johnson J."/>
            <person name="Barry K.W."/>
            <person name="Grigoriev I.V."/>
            <person name="Nagy L."/>
            <person name="Hibbett D."/>
            <person name="Henrissat B."/>
            <person name="Matheny P.B."/>
            <person name="Labbe J."/>
            <person name="Martin F."/>
        </authorList>
    </citation>
    <scope>NUCLEOTIDE SEQUENCE</scope>
    <source>
        <strain evidence="1">EC-137</strain>
    </source>
</reference>
<evidence type="ECO:0000313" key="1">
    <source>
        <dbReference type="EMBL" id="KAI0036258.1"/>
    </source>
</evidence>
<dbReference type="Proteomes" id="UP000814128">
    <property type="component" value="Unassembled WGS sequence"/>
</dbReference>
<name>A0ACB8QX48_9AGAM</name>
<keyword evidence="2" id="KW-1185">Reference proteome</keyword>
<sequence length="178" mass="18472">MASTNGDNDAMSIISLLSNDTTSSKSTLSSVKKRTQTLFFSLGTRLSGKSSLRPSSSPLPSPTSIAVNSMAPSEVMPTTEAQKHPQERDWDAAFGELASSYGFSGGPIPGGRPVAPSKSFTARTTPDASATENPSKKAPTTSTSSIGKGENAKRPSKPKGGLPLEIKGGIPILKPYFA</sequence>